<dbReference type="InterPro" id="IPR035897">
    <property type="entry name" value="Toll_tir_struct_dom_sf"/>
</dbReference>
<keyword evidence="5" id="KW-1185">Reference proteome</keyword>
<dbReference type="Gramene" id="XM_028364715.1">
    <property type="protein sequence ID" value="XP_028220516.1"/>
    <property type="gene ID" value="LOC114402219"/>
</dbReference>
<name>A0A445LVM0_GLYSO</name>
<keyword evidence="2" id="KW-0812">Transmembrane</keyword>
<evidence type="ECO:0000259" key="3">
    <source>
        <dbReference type="PROSITE" id="PS50104"/>
    </source>
</evidence>
<dbReference type="SMR" id="A0A445LVM0"/>
<dbReference type="PANTHER" id="PTHR32009">
    <property type="entry name" value="TMV RESISTANCE PROTEIN N-LIKE"/>
    <property type="match status" value="1"/>
</dbReference>
<dbReference type="Pfam" id="PF01582">
    <property type="entry name" value="TIR"/>
    <property type="match status" value="2"/>
</dbReference>
<protein>
    <submittedName>
        <fullName evidence="4">TMV resistance protein N isoform A</fullName>
    </submittedName>
</protein>
<evidence type="ECO:0000313" key="4">
    <source>
        <dbReference type="EMBL" id="RZC27264.1"/>
    </source>
</evidence>
<dbReference type="PANTHER" id="PTHR32009:SF113">
    <property type="entry name" value="TIR-LIKE DOMAIN PROTEIN TSDC PROTEIN"/>
    <property type="match status" value="1"/>
</dbReference>
<organism evidence="4 5">
    <name type="scientific">Glycine soja</name>
    <name type="common">Wild soybean</name>
    <dbReference type="NCBI Taxonomy" id="3848"/>
    <lineage>
        <taxon>Eukaryota</taxon>
        <taxon>Viridiplantae</taxon>
        <taxon>Streptophyta</taxon>
        <taxon>Embryophyta</taxon>
        <taxon>Tracheophyta</taxon>
        <taxon>Spermatophyta</taxon>
        <taxon>Magnoliopsida</taxon>
        <taxon>eudicotyledons</taxon>
        <taxon>Gunneridae</taxon>
        <taxon>Pentapetalae</taxon>
        <taxon>rosids</taxon>
        <taxon>fabids</taxon>
        <taxon>Fabales</taxon>
        <taxon>Fabaceae</taxon>
        <taxon>Papilionoideae</taxon>
        <taxon>50 kb inversion clade</taxon>
        <taxon>NPAAA clade</taxon>
        <taxon>indigoferoid/millettioid clade</taxon>
        <taxon>Phaseoleae</taxon>
        <taxon>Glycine</taxon>
        <taxon>Glycine subgen. Soja</taxon>
    </lineage>
</organism>
<dbReference type="Proteomes" id="UP000289340">
    <property type="component" value="Chromosome 2"/>
</dbReference>
<dbReference type="SUPFAM" id="SSF52200">
    <property type="entry name" value="Toll/Interleukin receptor TIR domain"/>
    <property type="match status" value="2"/>
</dbReference>
<keyword evidence="2" id="KW-0472">Membrane</keyword>
<evidence type="ECO:0000256" key="1">
    <source>
        <dbReference type="ARBA" id="ARBA00023027"/>
    </source>
</evidence>
<evidence type="ECO:0000256" key="2">
    <source>
        <dbReference type="SAM" id="Phobius"/>
    </source>
</evidence>
<feature type="transmembrane region" description="Helical" evidence="2">
    <location>
        <begin position="330"/>
        <end position="349"/>
    </location>
</feature>
<dbReference type="AlphaFoldDB" id="A0A445LVM0"/>
<comment type="caution">
    <text evidence="4">The sequence shown here is derived from an EMBL/GenBank/DDBJ whole genome shotgun (WGS) entry which is preliminary data.</text>
</comment>
<dbReference type="GO" id="GO:0007165">
    <property type="term" value="P:signal transduction"/>
    <property type="evidence" value="ECO:0007669"/>
    <property type="project" value="InterPro"/>
</dbReference>
<reference evidence="4 5" key="1">
    <citation type="submission" date="2018-09" db="EMBL/GenBank/DDBJ databases">
        <title>A high-quality reference genome of wild soybean provides a powerful tool to mine soybean genomes.</title>
        <authorList>
            <person name="Xie M."/>
            <person name="Chung C.Y.L."/>
            <person name="Li M.-W."/>
            <person name="Wong F.-L."/>
            <person name="Chan T.-F."/>
            <person name="Lam H.-M."/>
        </authorList>
    </citation>
    <scope>NUCLEOTIDE SEQUENCE [LARGE SCALE GENOMIC DNA]</scope>
    <source>
        <strain evidence="5">cv. W05</strain>
        <tissue evidence="4">Hypocotyl of etiolated seedlings</tissue>
    </source>
</reference>
<proteinExistence type="predicted"/>
<accession>A0A445LVM0</accession>
<gene>
    <name evidence="4" type="ORF">D0Y65_005411</name>
</gene>
<feature type="domain" description="TIR" evidence="3">
    <location>
        <begin position="17"/>
        <end position="186"/>
    </location>
</feature>
<keyword evidence="2" id="KW-1133">Transmembrane helix</keyword>
<dbReference type="Gene3D" id="3.40.50.10140">
    <property type="entry name" value="Toll/interleukin-1 receptor homology (TIR) domain"/>
    <property type="match status" value="2"/>
</dbReference>
<sequence length="375" mass="43084">MANKGGGSGIGSEEAKGPFDVFLCFNEAETRHSFTGTLYHALQSARFKTYMENGKLRRGDKIATAILTAMEASRISIVVFSPYFASSTCCLDQLVHIHRCMNTKNQLILPIFYDVDQSDVRDQLNTFGQAMLQHQHRFGKSSDKVLQWSSVLSHVANLTAFCFSSTGDQYEYQFVEEIVDWVTKTVPRNDVFLSFCGRDTRYSFTGFLYNALSRSGFKTYMNDDGDQISQSTIGKSRLSIIVFSKNYAHSSSCLDELLAILECMKMKNQLVWPIFYKVEPRDIRRQRNSYGEAMTEHENMLGKDSEKVQKWRSALFEAANLKGWTFETGYNTYSVFCCVPITIFFMYVVNKKKALRFCRYEYEVIEEIVERAIKI</sequence>
<dbReference type="PROSITE" id="PS50104">
    <property type="entry name" value="TIR"/>
    <property type="match status" value="2"/>
</dbReference>
<dbReference type="InterPro" id="IPR000157">
    <property type="entry name" value="TIR_dom"/>
</dbReference>
<dbReference type="SMART" id="SM00255">
    <property type="entry name" value="TIR"/>
    <property type="match status" value="2"/>
</dbReference>
<keyword evidence="1" id="KW-0520">NAD</keyword>
<evidence type="ECO:0000313" key="5">
    <source>
        <dbReference type="Proteomes" id="UP000289340"/>
    </source>
</evidence>
<dbReference type="EMBL" id="QZWG01000002">
    <property type="protein sequence ID" value="RZC27264.1"/>
    <property type="molecule type" value="Genomic_DNA"/>
</dbReference>
<feature type="domain" description="TIR" evidence="3">
    <location>
        <begin position="187"/>
        <end position="319"/>
    </location>
</feature>